<dbReference type="EC" id="3.1.3.25" evidence="6"/>
<comment type="similarity">
    <text evidence="6">Belongs to the inositol monophosphatase superfamily.</text>
</comment>
<dbReference type="PRINTS" id="PR00377">
    <property type="entry name" value="IMPHPHTASES"/>
</dbReference>
<dbReference type="InterPro" id="IPR020583">
    <property type="entry name" value="Inositol_monoP_metal-BS"/>
</dbReference>
<evidence type="ECO:0000256" key="2">
    <source>
        <dbReference type="ARBA" id="ARBA00001946"/>
    </source>
</evidence>
<dbReference type="InterPro" id="IPR000760">
    <property type="entry name" value="Inositol_monophosphatase-like"/>
</dbReference>
<proteinExistence type="inferred from homology"/>
<dbReference type="Gene3D" id="3.30.540.10">
    <property type="entry name" value="Fructose-1,6-Bisphosphatase, subunit A, domain 1"/>
    <property type="match status" value="1"/>
</dbReference>
<dbReference type="Gene3D" id="3.40.190.80">
    <property type="match status" value="1"/>
</dbReference>
<dbReference type="PANTHER" id="PTHR20854">
    <property type="entry name" value="INOSITOL MONOPHOSPHATASE"/>
    <property type="match status" value="1"/>
</dbReference>
<evidence type="ECO:0000256" key="4">
    <source>
        <dbReference type="ARBA" id="ARBA00022801"/>
    </source>
</evidence>
<protein>
    <recommendedName>
        <fullName evidence="6">Inositol-1-monophosphatase</fullName>
        <ecNumber evidence="6">3.1.3.25</ecNumber>
    </recommendedName>
</protein>
<name>A0ABW3ZW09_9BACI</name>
<dbReference type="PANTHER" id="PTHR20854:SF4">
    <property type="entry name" value="INOSITOL-1-MONOPHOSPHATASE-RELATED"/>
    <property type="match status" value="1"/>
</dbReference>
<comment type="catalytic activity">
    <reaction evidence="1 6">
        <text>a myo-inositol phosphate + H2O = myo-inositol + phosphate</text>
        <dbReference type="Rhea" id="RHEA:24056"/>
        <dbReference type="ChEBI" id="CHEBI:15377"/>
        <dbReference type="ChEBI" id="CHEBI:17268"/>
        <dbReference type="ChEBI" id="CHEBI:43474"/>
        <dbReference type="ChEBI" id="CHEBI:84139"/>
        <dbReference type="EC" id="3.1.3.25"/>
    </reaction>
</comment>
<keyword evidence="8" id="KW-1185">Reference proteome</keyword>
<dbReference type="CDD" id="cd01639">
    <property type="entry name" value="IMPase"/>
    <property type="match status" value="1"/>
</dbReference>
<dbReference type="RefSeq" id="WP_382400960.1">
    <property type="nucleotide sequence ID" value="NZ_JBHTNH010000026.1"/>
</dbReference>
<dbReference type="InterPro" id="IPR033942">
    <property type="entry name" value="IMPase"/>
</dbReference>
<evidence type="ECO:0000313" key="7">
    <source>
        <dbReference type="EMBL" id="MFD1362424.1"/>
    </source>
</evidence>
<evidence type="ECO:0000256" key="3">
    <source>
        <dbReference type="ARBA" id="ARBA00022723"/>
    </source>
</evidence>
<evidence type="ECO:0000256" key="6">
    <source>
        <dbReference type="RuleBase" id="RU364068"/>
    </source>
</evidence>
<dbReference type="Proteomes" id="UP001597178">
    <property type="component" value="Unassembled WGS sequence"/>
</dbReference>
<keyword evidence="4 6" id="KW-0378">Hydrolase</keyword>
<gene>
    <name evidence="7" type="ORF">ACFQ4A_12225</name>
</gene>
<dbReference type="SUPFAM" id="SSF56655">
    <property type="entry name" value="Carbohydrate phosphatase"/>
    <property type="match status" value="1"/>
</dbReference>
<evidence type="ECO:0000256" key="1">
    <source>
        <dbReference type="ARBA" id="ARBA00001033"/>
    </source>
</evidence>
<reference evidence="8" key="1">
    <citation type="journal article" date="2019" name="Int. J. Syst. Evol. Microbiol.">
        <title>The Global Catalogue of Microorganisms (GCM) 10K type strain sequencing project: providing services to taxonomists for standard genome sequencing and annotation.</title>
        <authorList>
            <consortium name="The Broad Institute Genomics Platform"/>
            <consortium name="The Broad Institute Genome Sequencing Center for Infectious Disease"/>
            <person name="Wu L."/>
            <person name="Ma J."/>
        </authorList>
    </citation>
    <scope>NUCLEOTIDE SEQUENCE [LARGE SCALE GENOMIC DNA]</scope>
    <source>
        <strain evidence="8">CCUG 54822</strain>
    </source>
</reference>
<dbReference type="PRINTS" id="PR01959">
    <property type="entry name" value="SBIMPHPHTASE"/>
</dbReference>
<evidence type="ECO:0000256" key="5">
    <source>
        <dbReference type="ARBA" id="ARBA00022842"/>
    </source>
</evidence>
<dbReference type="Pfam" id="PF00459">
    <property type="entry name" value="Inositol_P"/>
    <property type="match status" value="1"/>
</dbReference>
<sequence length="272" mass="30290">MEFLNTSLNIVRESGEMLIDGIKSSFNVDRKESKFDLVTEWDKKIESFITEKIQDAFPNHKIIGEESIYSEGSQSFEELLRSEPHLWVLDPIDGTNNYIHRLPGYTISLAMISYGEIKLGIIYNPDNDEMFCAEYGKGAFLNGERLHVSDRSVLAESMLATGFPADVDVDRKAVLNQINELGPLCRNIRVFGSAALHCAYVAAGRLEAYWEPGLNIWDIAAGALIVQEANGSVSEMDGSPFILDFKSFMCGNGVMDNVIIHHLNKVASKEMG</sequence>
<keyword evidence="3 6" id="KW-0479">Metal-binding</keyword>
<comment type="cofactor">
    <cofactor evidence="2 6">
        <name>Mg(2+)</name>
        <dbReference type="ChEBI" id="CHEBI:18420"/>
    </cofactor>
</comment>
<keyword evidence="5 6" id="KW-0460">Magnesium</keyword>
<accession>A0ABW3ZW09</accession>
<organism evidence="7 8">
    <name type="scientific">Lentibacillus salinarum</name>
    <dbReference type="NCBI Taxonomy" id="446820"/>
    <lineage>
        <taxon>Bacteria</taxon>
        <taxon>Bacillati</taxon>
        <taxon>Bacillota</taxon>
        <taxon>Bacilli</taxon>
        <taxon>Bacillales</taxon>
        <taxon>Bacillaceae</taxon>
        <taxon>Lentibacillus</taxon>
    </lineage>
</organism>
<evidence type="ECO:0000313" key="8">
    <source>
        <dbReference type="Proteomes" id="UP001597178"/>
    </source>
</evidence>
<dbReference type="InterPro" id="IPR022337">
    <property type="entry name" value="Inositol_monophosphatase_SuhB"/>
</dbReference>
<dbReference type="PROSITE" id="PS00629">
    <property type="entry name" value="IMP_1"/>
    <property type="match status" value="1"/>
</dbReference>
<dbReference type="EMBL" id="JBHTNH010000026">
    <property type="protein sequence ID" value="MFD1362424.1"/>
    <property type="molecule type" value="Genomic_DNA"/>
</dbReference>
<comment type="caution">
    <text evidence="7">The sequence shown here is derived from an EMBL/GenBank/DDBJ whole genome shotgun (WGS) entry which is preliminary data.</text>
</comment>